<evidence type="ECO:0000313" key="2">
    <source>
        <dbReference type="EMBL" id="RLM18755.1"/>
    </source>
</evidence>
<feature type="region of interest" description="Disordered" evidence="1">
    <location>
        <begin position="1"/>
        <end position="30"/>
    </location>
</feature>
<name>A0A421DJI4_9GAMM</name>
<comment type="caution">
    <text evidence="2">The sequence shown here is derived from an EMBL/GenBank/DDBJ whole genome shotgun (WGS) entry which is preliminary data.</text>
</comment>
<feature type="compositionally biased region" description="Polar residues" evidence="1">
    <location>
        <begin position="1"/>
        <end position="25"/>
    </location>
</feature>
<reference evidence="2 3" key="1">
    <citation type="submission" date="2016-09" db="EMBL/GenBank/DDBJ databases">
        <authorList>
            <person name="Doonan J."/>
            <person name="Pachebat J.A."/>
            <person name="Golyshin P.N."/>
            <person name="Denman S."/>
            <person name="Mcdonald J.E."/>
        </authorList>
    </citation>
    <scope>NUCLEOTIDE SEQUENCE [LARGE SCALE GENOMIC DNA]</scope>
    <source>
        <strain evidence="2 3">NCPPB 3934</strain>
    </source>
</reference>
<accession>A0A421DJI4</accession>
<evidence type="ECO:0000256" key="1">
    <source>
        <dbReference type="SAM" id="MobiDB-lite"/>
    </source>
</evidence>
<dbReference type="RefSeq" id="WP_121576482.1">
    <property type="nucleotide sequence ID" value="NZ_MJLZ01000059.1"/>
</dbReference>
<keyword evidence="3" id="KW-1185">Reference proteome</keyword>
<proteinExistence type="predicted"/>
<dbReference type="AlphaFoldDB" id="A0A421DJI4"/>
<gene>
    <name evidence="2" type="ORF">BIY29_17755</name>
</gene>
<dbReference type="Proteomes" id="UP000285648">
    <property type="component" value="Unassembled WGS sequence"/>
</dbReference>
<dbReference type="EMBL" id="MJLZ01000059">
    <property type="protein sequence ID" value="RLM18755.1"/>
    <property type="molecule type" value="Genomic_DNA"/>
</dbReference>
<organism evidence="2 3">
    <name type="scientific">Brenneria alni</name>
    <dbReference type="NCBI Taxonomy" id="71656"/>
    <lineage>
        <taxon>Bacteria</taxon>
        <taxon>Pseudomonadati</taxon>
        <taxon>Pseudomonadota</taxon>
        <taxon>Gammaproteobacteria</taxon>
        <taxon>Enterobacterales</taxon>
        <taxon>Pectobacteriaceae</taxon>
        <taxon>Brenneria</taxon>
    </lineage>
</organism>
<sequence>MNITPTSGLHFNSSVQDTGETTNANRPKPKGVLFTINNLPAIIAETPVYFCKSENKAEHAKMEDYYVITTEDKNKKRNADGIERNIFKGKEFLRDAKDFINPTNPQVFHKSVDGYIGADGYVYSPTLSVHEKENLYSSIKELAQDNNVNSVVALPVSTSGNGNRLLNVHRHQEKEEDWGFEQDFIATPGGLVTGDRCDPQNILNTLYQELNEETGFTDPKELNINGMMFDPRTKVMYFSVSTPEPLPEIDGTRLNQKRYAPFVAMLKANETYSDPDVQHAAGQGKIICAARLEGKFDLTMSRNLPLNLNDPALPLVRPDTQEGRGITAGLAADKMHGRFGMFINSDVRDFLVNTL</sequence>
<protein>
    <recommendedName>
        <fullName evidence="4">Nudix hydrolase domain-containing protein</fullName>
    </recommendedName>
</protein>
<evidence type="ECO:0000313" key="3">
    <source>
        <dbReference type="Proteomes" id="UP000285648"/>
    </source>
</evidence>
<evidence type="ECO:0008006" key="4">
    <source>
        <dbReference type="Google" id="ProtNLM"/>
    </source>
</evidence>